<name>A0AAV7N5Q3_PLEWA</name>
<reference evidence="2" key="1">
    <citation type="journal article" date="2022" name="bioRxiv">
        <title>Sequencing and chromosome-scale assembly of the giantPleurodeles waltlgenome.</title>
        <authorList>
            <person name="Brown T."/>
            <person name="Elewa A."/>
            <person name="Iarovenko S."/>
            <person name="Subramanian E."/>
            <person name="Araus A.J."/>
            <person name="Petzold A."/>
            <person name="Susuki M."/>
            <person name="Suzuki K.-i.T."/>
            <person name="Hayashi T."/>
            <person name="Toyoda A."/>
            <person name="Oliveira C."/>
            <person name="Osipova E."/>
            <person name="Leigh N.D."/>
            <person name="Simon A."/>
            <person name="Yun M.H."/>
        </authorList>
    </citation>
    <scope>NUCLEOTIDE SEQUENCE</scope>
    <source>
        <strain evidence="2">20211129_DDA</strain>
        <tissue evidence="2">Liver</tissue>
    </source>
</reference>
<proteinExistence type="predicted"/>
<evidence type="ECO:0000313" key="2">
    <source>
        <dbReference type="EMBL" id="KAJ1110200.1"/>
    </source>
</evidence>
<sequence length="88" mass="10053">MSLTRTSFSSGSAHGSRHNATRLTASLLRLRTRLRIQCAQPTTSLLRLHTRLRINATKLTSLKPSHPEELPHNRYTRHIMRRSQLQAG</sequence>
<accession>A0AAV7N5Q3</accession>
<organism evidence="2 3">
    <name type="scientific">Pleurodeles waltl</name>
    <name type="common">Iberian ribbed newt</name>
    <dbReference type="NCBI Taxonomy" id="8319"/>
    <lineage>
        <taxon>Eukaryota</taxon>
        <taxon>Metazoa</taxon>
        <taxon>Chordata</taxon>
        <taxon>Craniata</taxon>
        <taxon>Vertebrata</taxon>
        <taxon>Euteleostomi</taxon>
        <taxon>Amphibia</taxon>
        <taxon>Batrachia</taxon>
        <taxon>Caudata</taxon>
        <taxon>Salamandroidea</taxon>
        <taxon>Salamandridae</taxon>
        <taxon>Pleurodelinae</taxon>
        <taxon>Pleurodeles</taxon>
    </lineage>
</organism>
<evidence type="ECO:0000256" key="1">
    <source>
        <dbReference type="SAM" id="MobiDB-lite"/>
    </source>
</evidence>
<protein>
    <submittedName>
        <fullName evidence="2">Uncharacterized protein</fullName>
    </submittedName>
</protein>
<comment type="caution">
    <text evidence="2">The sequence shown here is derived from an EMBL/GenBank/DDBJ whole genome shotgun (WGS) entry which is preliminary data.</text>
</comment>
<feature type="region of interest" description="Disordered" evidence="1">
    <location>
        <begin position="1"/>
        <end position="22"/>
    </location>
</feature>
<dbReference type="AlphaFoldDB" id="A0AAV7N5Q3"/>
<gene>
    <name evidence="2" type="ORF">NDU88_007555</name>
</gene>
<keyword evidence="3" id="KW-1185">Reference proteome</keyword>
<dbReference type="Proteomes" id="UP001066276">
    <property type="component" value="Chromosome 9"/>
</dbReference>
<feature type="compositionally biased region" description="Polar residues" evidence="1">
    <location>
        <begin position="1"/>
        <end position="13"/>
    </location>
</feature>
<evidence type="ECO:0000313" key="3">
    <source>
        <dbReference type="Proteomes" id="UP001066276"/>
    </source>
</evidence>
<dbReference type="EMBL" id="JANPWB010000013">
    <property type="protein sequence ID" value="KAJ1110200.1"/>
    <property type="molecule type" value="Genomic_DNA"/>
</dbReference>